<name>A0A975Y6R1_9NOST</name>
<dbReference type="KEGG" id="rsin:B6N60_04257"/>
<proteinExistence type="predicted"/>
<dbReference type="Proteomes" id="UP000683511">
    <property type="component" value="Chromosome"/>
</dbReference>
<organism evidence="1 2">
    <name type="scientific">Richelia sinica FACHB-800</name>
    <dbReference type="NCBI Taxonomy" id="1357546"/>
    <lineage>
        <taxon>Bacteria</taxon>
        <taxon>Bacillati</taxon>
        <taxon>Cyanobacteriota</taxon>
        <taxon>Cyanophyceae</taxon>
        <taxon>Nostocales</taxon>
        <taxon>Nostocaceae</taxon>
        <taxon>Richelia</taxon>
    </lineage>
</organism>
<dbReference type="RefSeq" id="WP_190607054.1">
    <property type="nucleotide sequence ID" value="NZ_CP021056.1"/>
</dbReference>
<protein>
    <submittedName>
        <fullName evidence="1">Uncharacterized protein</fullName>
    </submittedName>
</protein>
<dbReference type="AlphaFoldDB" id="A0A975Y6R1"/>
<reference evidence="1" key="1">
    <citation type="submission" date="2017-04" db="EMBL/GenBank/DDBJ databases">
        <title>Genome deletions in a multicellular cyanobacterial endosymbiont for morphological adaptation in marine diatoms.</title>
        <authorList>
            <person name="Wang Y."/>
            <person name="Gao H."/>
            <person name="Li R."/>
            <person name="Xu X."/>
        </authorList>
    </citation>
    <scope>NUCLEOTIDE SEQUENCE</scope>
    <source>
        <strain evidence="1">FACHB 800</strain>
    </source>
</reference>
<keyword evidence="2" id="KW-1185">Reference proteome</keyword>
<evidence type="ECO:0000313" key="1">
    <source>
        <dbReference type="EMBL" id="QXE25542.1"/>
    </source>
</evidence>
<accession>A0A975Y6R1</accession>
<dbReference type="EMBL" id="CP021056">
    <property type="protein sequence ID" value="QXE25542.1"/>
    <property type="molecule type" value="Genomic_DNA"/>
</dbReference>
<evidence type="ECO:0000313" key="2">
    <source>
        <dbReference type="Proteomes" id="UP000683511"/>
    </source>
</evidence>
<gene>
    <name evidence="1" type="ORF">B6N60_04257</name>
</gene>
<sequence>MIPDPTWYYAQTWEKSHLAKEAIDVAITCMASAETAEPAIDATVKESLEKAQSEIQKALAAIIKTKEQI</sequence>